<evidence type="ECO:0000256" key="2">
    <source>
        <dbReference type="ARBA" id="ARBA00022670"/>
    </source>
</evidence>
<proteinExistence type="predicted"/>
<organism evidence="5 6">
    <name type="scientific">Aquimarina celericrescens</name>
    <dbReference type="NCBI Taxonomy" id="1964542"/>
    <lineage>
        <taxon>Bacteria</taxon>
        <taxon>Pseudomonadati</taxon>
        <taxon>Bacteroidota</taxon>
        <taxon>Flavobacteriia</taxon>
        <taxon>Flavobacteriales</taxon>
        <taxon>Flavobacteriaceae</taxon>
        <taxon>Aquimarina</taxon>
    </lineage>
</organism>
<gene>
    <name evidence="5" type="ORF">ACFSJT_00710</name>
</gene>
<dbReference type="EMBL" id="JBHUHY010000002">
    <property type="protein sequence ID" value="MFD2185296.1"/>
    <property type="molecule type" value="Genomic_DNA"/>
</dbReference>
<dbReference type="SMART" id="SM01154">
    <property type="entry name" value="DUF1704"/>
    <property type="match status" value="1"/>
</dbReference>
<dbReference type="InterPro" id="IPR012548">
    <property type="entry name" value="MATCAP"/>
</dbReference>
<evidence type="ECO:0000256" key="1">
    <source>
        <dbReference type="ARBA" id="ARBA00001947"/>
    </source>
</evidence>
<evidence type="ECO:0000313" key="6">
    <source>
        <dbReference type="Proteomes" id="UP001597344"/>
    </source>
</evidence>
<keyword evidence="4" id="KW-0482">Metalloprotease</keyword>
<dbReference type="PANTHER" id="PTHR31817:SF0">
    <property type="entry name" value="CHROMOSOME UNDETERMINED SCAFFOLD_67, WHOLE GENOME SHOTGUN SEQUENCE"/>
    <property type="match status" value="1"/>
</dbReference>
<dbReference type="PANTHER" id="PTHR31817">
    <property type="match status" value="1"/>
</dbReference>
<evidence type="ECO:0000256" key="3">
    <source>
        <dbReference type="ARBA" id="ARBA00022801"/>
    </source>
</evidence>
<sequence length="386" mass="45385">MIEDVVETYRDLFEIDQNLDRLVKNIELLNYLNPLNIEHEKKAFFASKYRENPIFKYRKIKFNPYKLQRLFFNQRLERIEDIEIRKLYQDIIYEYSGLIQCIETIGTGKKFYYNSLKVFGTPKERDVENARFILHFTDEPSTNNNFVKKHSVDDAELYFKDFAKRYAFDFNIKKSTHISASAMVLNASETLVLKKNYQFNDNELMVLANHEIGVHMVTTFNGKSQPLKIFSNGFVNNTETQEGLAVFSEYMSGSLTLRRMKELAYRVIAADSLIKGYDFKDTFDLLYSQYKLDRENAWQITLRVHRGGGFTKDYLYLTGLKKIYDYYHSGQDMNPLFTGKVTLENKDSILRLQELGLANKSKHITDSYSQNLNTNTKLDFILTNLK</sequence>
<keyword evidence="6" id="KW-1185">Reference proteome</keyword>
<evidence type="ECO:0000256" key="4">
    <source>
        <dbReference type="ARBA" id="ARBA00023049"/>
    </source>
</evidence>
<name>A0ABW5ARF5_9FLAO</name>
<comment type="cofactor">
    <cofactor evidence="1">
        <name>Zn(2+)</name>
        <dbReference type="ChEBI" id="CHEBI:29105"/>
    </cofactor>
</comment>
<dbReference type="Proteomes" id="UP001597344">
    <property type="component" value="Unassembled WGS sequence"/>
</dbReference>
<accession>A0ABW5ARF5</accession>
<reference evidence="6" key="1">
    <citation type="journal article" date="2019" name="Int. J. Syst. Evol. Microbiol.">
        <title>The Global Catalogue of Microorganisms (GCM) 10K type strain sequencing project: providing services to taxonomists for standard genome sequencing and annotation.</title>
        <authorList>
            <consortium name="The Broad Institute Genomics Platform"/>
            <consortium name="The Broad Institute Genome Sequencing Center for Infectious Disease"/>
            <person name="Wu L."/>
            <person name="Ma J."/>
        </authorList>
    </citation>
    <scope>NUCLEOTIDE SEQUENCE [LARGE SCALE GENOMIC DNA]</scope>
    <source>
        <strain evidence="6">DT92</strain>
    </source>
</reference>
<keyword evidence="3" id="KW-0378">Hydrolase</keyword>
<keyword evidence="2" id="KW-0645">Protease</keyword>
<protein>
    <submittedName>
        <fullName evidence="5">Flavohemoglobin expression-modulating QEGLA motif protein</fullName>
    </submittedName>
</protein>
<dbReference type="RefSeq" id="WP_378318260.1">
    <property type="nucleotide sequence ID" value="NZ_JBHUHY010000002.1"/>
</dbReference>
<evidence type="ECO:0000313" key="5">
    <source>
        <dbReference type="EMBL" id="MFD2185296.1"/>
    </source>
</evidence>
<comment type="caution">
    <text evidence="5">The sequence shown here is derived from an EMBL/GenBank/DDBJ whole genome shotgun (WGS) entry which is preliminary data.</text>
</comment>
<dbReference type="Pfam" id="PF08014">
    <property type="entry name" value="MATCAP"/>
    <property type="match status" value="1"/>
</dbReference>